<dbReference type="Pfam" id="PF02230">
    <property type="entry name" value="Abhydrolase_2"/>
    <property type="match status" value="1"/>
</dbReference>
<protein>
    <recommendedName>
        <fullName evidence="1">Phospholipase/carboxylesterase/thioesterase domain-containing protein</fullName>
    </recommendedName>
</protein>
<dbReference type="InterPro" id="IPR003140">
    <property type="entry name" value="PLipase/COase/thioEstase"/>
</dbReference>
<feature type="domain" description="Phospholipase/carboxylesterase/thioesterase" evidence="1">
    <location>
        <begin position="35"/>
        <end position="97"/>
    </location>
</feature>
<dbReference type="Gene3D" id="3.40.50.1820">
    <property type="entry name" value="alpha/beta hydrolase"/>
    <property type="match status" value="1"/>
</dbReference>
<evidence type="ECO:0000313" key="3">
    <source>
        <dbReference type="Proteomes" id="UP001162164"/>
    </source>
</evidence>
<accession>A0ABQ9JHP3</accession>
<dbReference type="EMBL" id="JAPWTJ010000530">
    <property type="protein sequence ID" value="KAJ8977565.1"/>
    <property type="molecule type" value="Genomic_DNA"/>
</dbReference>
<name>A0ABQ9JHP3_9CUCU</name>
<dbReference type="InterPro" id="IPR029058">
    <property type="entry name" value="AB_hydrolase_fold"/>
</dbReference>
<dbReference type="Proteomes" id="UP001162164">
    <property type="component" value="Unassembled WGS sequence"/>
</dbReference>
<proteinExistence type="predicted"/>
<sequence>MREEISEFPLARLFKYLPWFSYTVVEPMQQNGFTFKTDHFICLVDVPIIILHAQDDHVVPYRLGYKLYQHALKCRQDTQGKIIFHKFEGKHNYDHRFICRAPEIHDIISDFISTAIKESKK</sequence>
<organism evidence="2 3">
    <name type="scientific">Molorchus minor</name>
    <dbReference type="NCBI Taxonomy" id="1323400"/>
    <lineage>
        <taxon>Eukaryota</taxon>
        <taxon>Metazoa</taxon>
        <taxon>Ecdysozoa</taxon>
        <taxon>Arthropoda</taxon>
        <taxon>Hexapoda</taxon>
        <taxon>Insecta</taxon>
        <taxon>Pterygota</taxon>
        <taxon>Neoptera</taxon>
        <taxon>Endopterygota</taxon>
        <taxon>Coleoptera</taxon>
        <taxon>Polyphaga</taxon>
        <taxon>Cucujiformia</taxon>
        <taxon>Chrysomeloidea</taxon>
        <taxon>Cerambycidae</taxon>
        <taxon>Lamiinae</taxon>
        <taxon>Monochamini</taxon>
        <taxon>Molorchus</taxon>
    </lineage>
</organism>
<comment type="caution">
    <text evidence="2">The sequence shown here is derived from an EMBL/GenBank/DDBJ whole genome shotgun (WGS) entry which is preliminary data.</text>
</comment>
<evidence type="ECO:0000259" key="1">
    <source>
        <dbReference type="Pfam" id="PF02230"/>
    </source>
</evidence>
<dbReference type="SUPFAM" id="SSF53474">
    <property type="entry name" value="alpha/beta-Hydrolases"/>
    <property type="match status" value="1"/>
</dbReference>
<gene>
    <name evidence="2" type="ORF">NQ317_005414</name>
</gene>
<reference evidence="2" key="1">
    <citation type="journal article" date="2023" name="Insect Mol. Biol.">
        <title>Genome sequencing provides insights into the evolution of gene families encoding plant cell wall-degrading enzymes in longhorned beetles.</title>
        <authorList>
            <person name="Shin N.R."/>
            <person name="Okamura Y."/>
            <person name="Kirsch R."/>
            <person name="Pauchet Y."/>
        </authorList>
    </citation>
    <scope>NUCLEOTIDE SEQUENCE</scope>
    <source>
        <strain evidence="2">MMC_N1</strain>
    </source>
</reference>
<keyword evidence="3" id="KW-1185">Reference proteome</keyword>
<evidence type="ECO:0000313" key="2">
    <source>
        <dbReference type="EMBL" id="KAJ8977565.1"/>
    </source>
</evidence>